<protein>
    <recommendedName>
        <fullName evidence="2">HD-GYP domain-containing protein</fullName>
    </recommendedName>
</protein>
<dbReference type="Pfam" id="PF13487">
    <property type="entry name" value="HD_5"/>
    <property type="match status" value="1"/>
</dbReference>
<feature type="transmembrane region" description="Helical" evidence="1">
    <location>
        <begin position="7"/>
        <end position="27"/>
    </location>
</feature>
<proteinExistence type="predicted"/>
<evidence type="ECO:0000313" key="4">
    <source>
        <dbReference type="Proteomes" id="UP000235330"/>
    </source>
</evidence>
<gene>
    <name evidence="3" type="ORF">BCU17_07925</name>
</gene>
<dbReference type="PANTHER" id="PTHR45228:SF5">
    <property type="entry name" value="CYCLIC DI-GMP PHOSPHODIESTERASE VC_1348-RELATED"/>
    <property type="match status" value="1"/>
</dbReference>
<comment type="caution">
    <text evidence="3">The sequence shown here is derived from an EMBL/GenBank/DDBJ whole genome shotgun (WGS) entry which is preliminary data.</text>
</comment>
<keyword evidence="1" id="KW-1133">Transmembrane helix</keyword>
<evidence type="ECO:0000259" key="2">
    <source>
        <dbReference type="PROSITE" id="PS51832"/>
    </source>
</evidence>
<dbReference type="SMART" id="SM00471">
    <property type="entry name" value="HDc"/>
    <property type="match status" value="1"/>
</dbReference>
<dbReference type="Proteomes" id="UP000235330">
    <property type="component" value="Unassembled WGS sequence"/>
</dbReference>
<feature type="transmembrane region" description="Helical" evidence="1">
    <location>
        <begin position="149"/>
        <end position="167"/>
    </location>
</feature>
<keyword evidence="1" id="KW-0472">Membrane</keyword>
<feature type="domain" description="HD-GYP" evidence="2">
    <location>
        <begin position="517"/>
        <end position="714"/>
    </location>
</feature>
<dbReference type="PANTHER" id="PTHR45228">
    <property type="entry name" value="CYCLIC DI-GMP PHOSPHODIESTERASE TM_0186-RELATED"/>
    <property type="match status" value="1"/>
</dbReference>
<evidence type="ECO:0000256" key="1">
    <source>
        <dbReference type="SAM" id="Phobius"/>
    </source>
</evidence>
<feature type="transmembrane region" description="Helical" evidence="1">
    <location>
        <begin position="188"/>
        <end position="211"/>
    </location>
</feature>
<name>A0A2N7F5Y8_VIBSP</name>
<dbReference type="InterPro" id="IPR037522">
    <property type="entry name" value="HD_GYP_dom"/>
</dbReference>
<dbReference type="InterPro" id="IPR003607">
    <property type="entry name" value="HD/PDEase_dom"/>
</dbReference>
<dbReference type="SUPFAM" id="SSF109604">
    <property type="entry name" value="HD-domain/PDEase-like"/>
    <property type="match status" value="1"/>
</dbReference>
<sequence>MSRLKTTHLLIGLMIILSFYLIFLATIQDSNGHLKARNTPLKIAAKISDLVAPHLYNLDAKNLRMTVESIIAHNESINALDIKDVVSGKSALTYFKSENSAYFNRFIDENVRLYSDYANTDIVYDGLVIGTVHLYISDDEPLTDDRFHIGYYAAVFVLVILLLSGIFHAALKRSDAKLSSFDINSNKFLYSFLISIIFFVMIATAVSYLLIDSSRSYAIERTRSDLNSVVRGYQEGVENKVNLMKSTFDFITSTDEFINVFDELMITRNEQVNVSIKNNQNRLIQVFKRYENLHIGGNNAFAVLNTKGSVLTHYGDSVVYDEFNVDIYPYFLEALRGRASIFSIGAYYDHIEQDYKGNLFFSTPIVKQKSGEIVGVIVSEILTDELFFPDDYKKYFQNTGEMLAVDTSGIVISRCKKGNCLGNKKYGIIPISQPPSNGDISDMERTTDYQGTKVFAVASKQSTFQANFIAKIDVDEALTEHNDFQWALIIITSGMSAFVILSLGFTLIIVRKVTGKQIALNRSLIERLGNAAEFKDNDTGMHVVRMSHYARIVAVNYGCTKQWCENLFTAAPMHDIGKIGIPDKILHKPGKLTTQEWDVMKAHPIFGAKIIGEHSSPLLIMANDISIAHHEKWDGSGYPYNLMGEQIPLSARIIAIADVFDALTTVRPYKEAWSDEKAIALIKSESGSHFDPEVVDAFIRSIDEILQTKDQYRDIQCDPTTQNHLKQM</sequence>
<evidence type="ECO:0000313" key="3">
    <source>
        <dbReference type="EMBL" id="PMJ61069.1"/>
    </source>
</evidence>
<dbReference type="CDD" id="cd00077">
    <property type="entry name" value="HDc"/>
    <property type="match status" value="1"/>
</dbReference>
<dbReference type="AlphaFoldDB" id="A0A2N7F5Y8"/>
<organism evidence="3 4">
    <name type="scientific">Vibrio splendidus</name>
    <dbReference type="NCBI Taxonomy" id="29497"/>
    <lineage>
        <taxon>Bacteria</taxon>
        <taxon>Pseudomonadati</taxon>
        <taxon>Pseudomonadota</taxon>
        <taxon>Gammaproteobacteria</taxon>
        <taxon>Vibrionales</taxon>
        <taxon>Vibrionaceae</taxon>
        <taxon>Vibrio</taxon>
    </lineage>
</organism>
<keyword evidence="1" id="KW-0812">Transmembrane</keyword>
<dbReference type="EMBL" id="MCWU01000085">
    <property type="protein sequence ID" value="PMJ61069.1"/>
    <property type="molecule type" value="Genomic_DNA"/>
</dbReference>
<dbReference type="InterPro" id="IPR052020">
    <property type="entry name" value="Cyclic_di-GMP/3'3'-cGAMP_PDE"/>
</dbReference>
<dbReference type="GO" id="GO:0008081">
    <property type="term" value="F:phosphoric diester hydrolase activity"/>
    <property type="evidence" value="ECO:0007669"/>
    <property type="project" value="UniProtKB-ARBA"/>
</dbReference>
<dbReference type="PROSITE" id="PS51832">
    <property type="entry name" value="HD_GYP"/>
    <property type="match status" value="1"/>
</dbReference>
<dbReference type="RefSeq" id="WP_372263294.1">
    <property type="nucleotide sequence ID" value="NZ_CAWNSM010000085.1"/>
</dbReference>
<feature type="transmembrane region" description="Helical" evidence="1">
    <location>
        <begin position="486"/>
        <end position="510"/>
    </location>
</feature>
<reference evidence="4" key="1">
    <citation type="submission" date="2016-07" db="EMBL/GenBank/DDBJ databases">
        <title>Nontailed viruses are major unrecognized killers of bacteria in the ocean.</title>
        <authorList>
            <person name="Kauffman K."/>
            <person name="Hussain F."/>
            <person name="Yang J."/>
            <person name="Arevalo P."/>
            <person name="Brown J."/>
            <person name="Cutler M."/>
            <person name="Kelly L."/>
            <person name="Polz M.F."/>
        </authorList>
    </citation>
    <scope>NUCLEOTIDE SEQUENCE [LARGE SCALE GENOMIC DNA]</scope>
    <source>
        <strain evidence="4">10N.261.55.E11</strain>
    </source>
</reference>
<accession>A0A2N7F5Y8</accession>
<dbReference type="Gene3D" id="1.10.3210.10">
    <property type="entry name" value="Hypothetical protein af1432"/>
    <property type="match status" value="1"/>
</dbReference>